<evidence type="ECO:0000313" key="11">
    <source>
        <dbReference type="Proteomes" id="UP000006004"/>
    </source>
</evidence>
<dbReference type="PANTHER" id="PTHR34390">
    <property type="entry name" value="UPF0442 PROTEIN YJJB-RELATED"/>
    <property type="match status" value="1"/>
</dbReference>
<evidence type="ECO:0000256" key="6">
    <source>
        <dbReference type="ARBA" id="ARBA00023136"/>
    </source>
</evidence>
<dbReference type="Proteomes" id="UP000006004">
    <property type="component" value="Unassembled WGS sequence"/>
</dbReference>
<protein>
    <recommendedName>
        <fullName evidence="9">Threonine/Serine exporter ThrE domain-containing protein</fullName>
    </recommendedName>
</protein>
<dbReference type="GO" id="GO:0015744">
    <property type="term" value="P:succinate transport"/>
    <property type="evidence" value="ECO:0007669"/>
    <property type="project" value="TreeGrafter"/>
</dbReference>
<dbReference type="PANTHER" id="PTHR34390:SF1">
    <property type="entry name" value="SUCCINATE TRANSPORTER SUBUNIT YJJB-RELATED"/>
    <property type="match status" value="1"/>
</dbReference>
<dbReference type="EMBL" id="ACDZ02000014">
    <property type="protein sequence ID" value="EER67953.1"/>
    <property type="molecule type" value="Genomic_DNA"/>
</dbReference>
<reference evidence="10" key="1">
    <citation type="submission" date="2009-01" db="EMBL/GenBank/DDBJ databases">
        <authorList>
            <person name="Fulton L."/>
            <person name="Clifton S."/>
            <person name="Chinwalla A.T."/>
            <person name="Mitreva M."/>
            <person name="Sodergren E."/>
            <person name="Weinstock G."/>
            <person name="Clifton S."/>
            <person name="Dooling D.J."/>
            <person name="Fulton B."/>
            <person name="Minx P."/>
            <person name="Pepin K.H."/>
            <person name="Johnson M."/>
            <person name="Bhonagiri V."/>
            <person name="Nash W.E."/>
            <person name="Mardis E.R."/>
            <person name="Wilson R.K."/>
        </authorList>
    </citation>
    <scope>NUCLEOTIDE SEQUENCE [LARGE SCALE GENOMIC DNA]</scope>
    <source>
        <strain evidence="10">ATCC 10379</strain>
    </source>
</reference>
<dbReference type="InterPro" id="IPR050539">
    <property type="entry name" value="ThrE_Dicarb/AminoAcid_Exp"/>
</dbReference>
<evidence type="ECO:0000256" key="7">
    <source>
        <dbReference type="ARBA" id="ARBA00034125"/>
    </source>
</evidence>
<keyword evidence="2" id="KW-1003">Cell membrane</keyword>
<dbReference type="AlphaFoldDB" id="C5NXI2"/>
<accession>C5NXI2</accession>
<feature type="transmembrane region" description="Helical" evidence="8">
    <location>
        <begin position="6"/>
        <end position="23"/>
    </location>
</feature>
<feature type="transmembrane region" description="Helical" evidence="8">
    <location>
        <begin position="52"/>
        <end position="70"/>
    </location>
</feature>
<evidence type="ECO:0000256" key="2">
    <source>
        <dbReference type="ARBA" id="ARBA00022475"/>
    </source>
</evidence>
<evidence type="ECO:0000259" key="9">
    <source>
        <dbReference type="Pfam" id="PF12821"/>
    </source>
</evidence>
<proteinExistence type="inferred from homology"/>
<organism evidence="10 11">
    <name type="scientific">Gemella haemolysans ATCC 10379</name>
    <dbReference type="NCBI Taxonomy" id="546270"/>
    <lineage>
        <taxon>Bacteria</taxon>
        <taxon>Bacillati</taxon>
        <taxon>Bacillota</taxon>
        <taxon>Bacilli</taxon>
        <taxon>Bacillales</taxon>
        <taxon>Gemellaceae</taxon>
        <taxon>Gemella</taxon>
    </lineage>
</organism>
<sequence length="149" mass="15951">MENNIFIQFIAGFVVSASFSIFFNAPKKSIFTCGGIGAIGWLVHVVTNLLLVDVVVSSFLGAVCVGVLSTNASRILKLPATIFIYTGMVPLVPGYGMYNTMQNIVTKNYGIASQVGIETILQAGAIAMGILLASVFSTSIQRVKLQRKR</sequence>
<feature type="transmembrane region" description="Helical" evidence="8">
    <location>
        <begin position="120"/>
        <end position="140"/>
    </location>
</feature>
<dbReference type="eggNOG" id="COG3610">
    <property type="taxonomic scope" value="Bacteria"/>
</dbReference>
<gene>
    <name evidence="10" type="ORF">GEMHA0001_0159</name>
</gene>
<dbReference type="Pfam" id="PF12821">
    <property type="entry name" value="ThrE_2"/>
    <property type="match status" value="1"/>
</dbReference>
<keyword evidence="11" id="KW-1185">Reference proteome</keyword>
<dbReference type="InterPro" id="IPR024528">
    <property type="entry name" value="ThrE_2"/>
</dbReference>
<feature type="transmembrane region" description="Helical" evidence="8">
    <location>
        <begin position="82"/>
        <end position="100"/>
    </location>
</feature>
<dbReference type="RefSeq" id="WP_003145410.1">
    <property type="nucleotide sequence ID" value="NZ_ACDZ02000014.1"/>
</dbReference>
<comment type="caution">
    <text evidence="10">The sequence shown here is derived from an EMBL/GenBank/DDBJ whole genome shotgun (WGS) entry which is preliminary data.</text>
</comment>
<evidence type="ECO:0000256" key="8">
    <source>
        <dbReference type="SAM" id="Phobius"/>
    </source>
</evidence>
<comment type="similarity">
    <text evidence="7">Belongs to the ThrE exporter (TC 2.A.79) family.</text>
</comment>
<dbReference type="GeneID" id="93287807"/>
<evidence type="ECO:0000256" key="1">
    <source>
        <dbReference type="ARBA" id="ARBA00004651"/>
    </source>
</evidence>
<keyword evidence="4 8" id="KW-0812">Transmembrane</keyword>
<evidence type="ECO:0000256" key="4">
    <source>
        <dbReference type="ARBA" id="ARBA00022692"/>
    </source>
</evidence>
<keyword evidence="3" id="KW-0997">Cell inner membrane</keyword>
<dbReference type="GO" id="GO:0005886">
    <property type="term" value="C:plasma membrane"/>
    <property type="evidence" value="ECO:0007669"/>
    <property type="project" value="UniProtKB-SubCell"/>
</dbReference>
<dbReference type="OrthoDB" id="9810047at2"/>
<comment type="subcellular location">
    <subcellularLocation>
        <location evidence="1">Cell membrane</location>
        <topology evidence="1">Multi-pass membrane protein</topology>
    </subcellularLocation>
</comment>
<keyword evidence="6 8" id="KW-0472">Membrane</keyword>
<feature type="transmembrane region" description="Helical" evidence="8">
    <location>
        <begin position="30"/>
        <end position="46"/>
    </location>
</feature>
<keyword evidence="5 8" id="KW-1133">Transmembrane helix</keyword>
<reference evidence="10" key="2">
    <citation type="submission" date="2009-06" db="EMBL/GenBank/DDBJ databases">
        <authorList>
            <person name="Sebastian Y."/>
            <person name="Madupu R."/>
            <person name="Durkin A.S."/>
            <person name="Torralba M."/>
            <person name="Methe B."/>
            <person name="Sutton G.G."/>
            <person name="Strausberg R.L."/>
            <person name="Nelson K.E."/>
        </authorList>
    </citation>
    <scope>NUCLEOTIDE SEQUENCE [LARGE SCALE GENOMIC DNA]</scope>
    <source>
        <strain evidence="10">ATCC 10379</strain>
    </source>
</reference>
<evidence type="ECO:0000256" key="3">
    <source>
        <dbReference type="ARBA" id="ARBA00022519"/>
    </source>
</evidence>
<evidence type="ECO:0000256" key="5">
    <source>
        <dbReference type="ARBA" id="ARBA00022989"/>
    </source>
</evidence>
<name>C5NXI2_9BACL</name>
<evidence type="ECO:0000313" key="10">
    <source>
        <dbReference type="EMBL" id="EER67953.1"/>
    </source>
</evidence>
<feature type="domain" description="Threonine/Serine exporter ThrE" evidence="9">
    <location>
        <begin position="8"/>
        <end position="135"/>
    </location>
</feature>